<keyword evidence="3" id="KW-1185">Reference proteome</keyword>
<dbReference type="InterPro" id="IPR004252">
    <property type="entry name" value="Probable_transposase_24"/>
</dbReference>
<evidence type="ECO:0000256" key="1">
    <source>
        <dbReference type="SAM" id="MobiDB-lite"/>
    </source>
</evidence>
<dbReference type="Proteomes" id="UP000289738">
    <property type="component" value="Chromosome B05"/>
</dbReference>
<evidence type="ECO:0000313" key="2">
    <source>
        <dbReference type="EMBL" id="RYR07776.1"/>
    </source>
</evidence>
<reference evidence="2 3" key="1">
    <citation type="submission" date="2019-01" db="EMBL/GenBank/DDBJ databases">
        <title>Sequencing of cultivated peanut Arachis hypogaea provides insights into genome evolution and oil improvement.</title>
        <authorList>
            <person name="Chen X."/>
        </authorList>
    </citation>
    <scope>NUCLEOTIDE SEQUENCE [LARGE SCALE GENOMIC DNA]</scope>
    <source>
        <strain evidence="3">cv. Fuhuasheng</strain>
        <tissue evidence="2">Leaves</tissue>
    </source>
</reference>
<gene>
    <name evidence="2" type="ORF">Ahy_B05g075215</name>
</gene>
<feature type="region of interest" description="Disordered" evidence="1">
    <location>
        <begin position="164"/>
        <end position="214"/>
    </location>
</feature>
<evidence type="ECO:0000313" key="3">
    <source>
        <dbReference type="Proteomes" id="UP000289738"/>
    </source>
</evidence>
<dbReference type="EMBL" id="SDMP01000015">
    <property type="protein sequence ID" value="RYR07776.1"/>
    <property type="molecule type" value="Genomic_DNA"/>
</dbReference>
<dbReference type="AlphaFoldDB" id="A0A444Z0T2"/>
<feature type="compositionally biased region" description="Polar residues" evidence="1">
    <location>
        <begin position="171"/>
        <end position="189"/>
    </location>
</feature>
<dbReference type="PANTHER" id="PTHR33144">
    <property type="entry name" value="OS10G0409366 PROTEIN-RELATED"/>
    <property type="match status" value="1"/>
</dbReference>
<comment type="caution">
    <text evidence="2">The sequence shown here is derived from an EMBL/GenBank/DDBJ whole genome shotgun (WGS) entry which is preliminary data.</text>
</comment>
<organism evidence="2 3">
    <name type="scientific">Arachis hypogaea</name>
    <name type="common">Peanut</name>
    <dbReference type="NCBI Taxonomy" id="3818"/>
    <lineage>
        <taxon>Eukaryota</taxon>
        <taxon>Viridiplantae</taxon>
        <taxon>Streptophyta</taxon>
        <taxon>Embryophyta</taxon>
        <taxon>Tracheophyta</taxon>
        <taxon>Spermatophyta</taxon>
        <taxon>Magnoliopsida</taxon>
        <taxon>eudicotyledons</taxon>
        <taxon>Gunneridae</taxon>
        <taxon>Pentapetalae</taxon>
        <taxon>rosids</taxon>
        <taxon>fabids</taxon>
        <taxon>Fabales</taxon>
        <taxon>Fabaceae</taxon>
        <taxon>Papilionoideae</taxon>
        <taxon>50 kb inversion clade</taxon>
        <taxon>dalbergioids sensu lato</taxon>
        <taxon>Dalbergieae</taxon>
        <taxon>Pterocarpus clade</taxon>
        <taxon>Arachis</taxon>
    </lineage>
</organism>
<name>A0A444Z0T2_ARAHY</name>
<protein>
    <submittedName>
        <fullName evidence="2">Uncharacterized protein</fullName>
    </submittedName>
</protein>
<accession>A0A444Z0T2</accession>
<sequence length="339" mass="38291">MSTNSVHNSELGQETLFEGNALEVELRDHEVDDHFSASGAQSCKRCKTTEFWTVKIIDSDGTVKPERLSVREAMERPNGRRIVLIFNNEMQSIGDEAGLLSGVLGLLGSNYEKFSIGKESWHKVTTKDKVYNECVKNIEHRPPKIDREHWRKLLEYRAKPETKEKCKKNATNRSKQVYTHTGGSKNFTRLKNKEGDSVEESYGSKCTKKNDGSYMNDEARAIGERIEEIEQQDESSGVLSQNDSIAQVFGKEKPGRVRGVGFGPTPTQLFGLNSHAPGNRVKVEETQRKLFALQAELEGEKLKRKAIGDLEPQEKLHKVTGKLSKIAAVCNRRKMLRKK</sequence>
<dbReference type="Pfam" id="PF03004">
    <property type="entry name" value="Transposase_24"/>
    <property type="match status" value="1"/>
</dbReference>
<proteinExistence type="predicted"/>
<dbReference type="PANTHER" id="PTHR33144:SF45">
    <property type="entry name" value="TRANSPOSASE TNP1_EN_SPM-LIKE DOMAIN-CONTAINING PROTEIN"/>
    <property type="match status" value="1"/>
</dbReference>